<feature type="region of interest" description="Disordered" evidence="3">
    <location>
        <begin position="153"/>
        <end position="218"/>
    </location>
</feature>
<feature type="domain" description="HMG box" evidence="4">
    <location>
        <begin position="932"/>
        <end position="1001"/>
    </location>
</feature>
<dbReference type="EMBL" id="JABFUD020000025">
    <property type="protein sequence ID" value="KAI5059232.1"/>
    <property type="molecule type" value="Genomic_DNA"/>
</dbReference>
<protein>
    <recommendedName>
        <fullName evidence="4">HMG box domain-containing protein</fullName>
    </recommendedName>
</protein>
<dbReference type="InterPro" id="IPR050342">
    <property type="entry name" value="HMGB"/>
</dbReference>
<comment type="caution">
    <text evidence="5">The sequence shown here is derived from an EMBL/GenBank/DDBJ whole genome shotgun (WGS) entry which is preliminary data.</text>
</comment>
<dbReference type="InterPro" id="IPR009071">
    <property type="entry name" value="HMG_box_dom"/>
</dbReference>
<gene>
    <name evidence="5" type="ORF">GOP47_0025551</name>
</gene>
<feature type="region of interest" description="Disordered" evidence="3">
    <location>
        <begin position="533"/>
        <end position="552"/>
    </location>
</feature>
<dbReference type="AlphaFoldDB" id="A0A9D4U150"/>
<evidence type="ECO:0000256" key="1">
    <source>
        <dbReference type="ARBA" id="ARBA00023125"/>
    </source>
</evidence>
<keyword evidence="6" id="KW-1185">Reference proteome</keyword>
<feature type="compositionally biased region" description="Polar residues" evidence="3">
    <location>
        <begin position="577"/>
        <end position="589"/>
    </location>
</feature>
<feature type="compositionally biased region" description="Polar residues" evidence="3">
    <location>
        <begin position="157"/>
        <end position="185"/>
    </location>
</feature>
<feature type="region of interest" description="Disordered" evidence="3">
    <location>
        <begin position="772"/>
        <end position="791"/>
    </location>
</feature>
<keyword evidence="1 2" id="KW-0238">DNA-binding</keyword>
<dbReference type="PROSITE" id="PS50118">
    <property type="entry name" value="HMG_BOX_2"/>
    <property type="match status" value="1"/>
</dbReference>
<reference evidence="5" key="1">
    <citation type="submission" date="2021-01" db="EMBL/GenBank/DDBJ databases">
        <title>Adiantum capillus-veneris genome.</title>
        <authorList>
            <person name="Fang Y."/>
            <person name="Liao Q."/>
        </authorList>
    </citation>
    <scope>NUCLEOTIDE SEQUENCE</scope>
    <source>
        <strain evidence="5">H3</strain>
        <tissue evidence="5">Leaf</tissue>
    </source>
</reference>
<dbReference type="SUPFAM" id="SSF47095">
    <property type="entry name" value="HMG-box"/>
    <property type="match status" value="1"/>
</dbReference>
<feature type="region of interest" description="Disordered" evidence="3">
    <location>
        <begin position="882"/>
        <end position="929"/>
    </location>
</feature>
<dbReference type="CDD" id="cd00084">
    <property type="entry name" value="HMG-box_SF"/>
    <property type="match status" value="1"/>
</dbReference>
<feature type="region of interest" description="Disordered" evidence="3">
    <location>
        <begin position="355"/>
        <end position="399"/>
    </location>
</feature>
<feature type="compositionally biased region" description="Polar residues" evidence="3">
    <location>
        <begin position="377"/>
        <end position="397"/>
    </location>
</feature>
<dbReference type="OrthoDB" id="1919336at2759"/>
<dbReference type="GO" id="GO:0003677">
    <property type="term" value="F:DNA binding"/>
    <property type="evidence" value="ECO:0007669"/>
    <property type="project" value="UniProtKB-UniRule"/>
</dbReference>
<dbReference type="SMART" id="SM00398">
    <property type="entry name" value="HMG"/>
    <property type="match status" value="1"/>
</dbReference>
<feature type="compositionally biased region" description="Polar residues" evidence="3">
    <location>
        <begin position="882"/>
        <end position="905"/>
    </location>
</feature>
<evidence type="ECO:0000256" key="2">
    <source>
        <dbReference type="PROSITE-ProRule" id="PRU00267"/>
    </source>
</evidence>
<evidence type="ECO:0000256" key="3">
    <source>
        <dbReference type="SAM" id="MobiDB-lite"/>
    </source>
</evidence>
<dbReference type="Proteomes" id="UP000886520">
    <property type="component" value="Chromosome 25"/>
</dbReference>
<proteinExistence type="predicted"/>
<accession>A0A9D4U150</accession>
<feature type="DNA-binding region" description="HMG box" evidence="2">
    <location>
        <begin position="932"/>
        <end position="1001"/>
    </location>
</feature>
<feature type="compositionally biased region" description="Polar residues" evidence="3">
    <location>
        <begin position="687"/>
        <end position="701"/>
    </location>
</feature>
<evidence type="ECO:0000313" key="6">
    <source>
        <dbReference type="Proteomes" id="UP000886520"/>
    </source>
</evidence>
<feature type="region of interest" description="Disordered" evidence="3">
    <location>
        <begin position="680"/>
        <end position="730"/>
    </location>
</feature>
<organism evidence="5 6">
    <name type="scientific">Adiantum capillus-veneris</name>
    <name type="common">Maidenhair fern</name>
    <dbReference type="NCBI Taxonomy" id="13818"/>
    <lineage>
        <taxon>Eukaryota</taxon>
        <taxon>Viridiplantae</taxon>
        <taxon>Streptophyta</taxon>
        <taxon>Embryophyta</taxon>
        <taxon>Tracheophyta</taxon>
        <taxon>Polypodiopsida</taxon>
        <taxon>Polypodiidae</taxon>
        <taxon>Polypodiales</taxon>
        <taxon>Pteridineae</taxon>
        <taxon>Pteridaceae</taxon>
        <taxon>Vittarioideae</taxon>
        <taxon>Adiantum</taxon>
    </lineage>
</organism>
<dbReference type="Pfam" id="PF00505">
    <property type="entry name" value="HMG_box"/>
    <property type="match status" value="1"/>
</dbReference>
<evidence type="ECO:0000313" key="5">
    <source>
        <dbReference type="EMBL" id="KAI5059232.1"/>
    </source>
</evidence>
<dbReference type="GO" id="GO:0005634">
    <property type="term" value="C:nucleus"/>
    <property type="evidence" value="ECO:0007669"/>
    <property type="project" value="UniProtKB-UniRule"/>
</dbReference>
<feature type="region of interest" description="Disordered" evidence="3">
    <location>
        <begin position="823"/>
        <end position="850"/>
    </location>
</feature>
<dbReference type="PANTHER" id="PTHR48112">
    <property type="entry name" value="HIGH MOBILITY GROUP PROTEIN DSP1"/>
    <property type="match status" value="1"/>
</dbReference>
<feature type="compositionally biased region" description="Low complexity" evidence="3">
    <location>
        <begin position="355"/>
        <end position="370"/>
    </location>
</feature>
<dbReference type="Gene3D" id="1.10.30.10">
    <property type="entry name" value="High mobility group box domain"/>
    <property type="match status" value="1"/>
</dbReference>
<name>A0A9D4U150_ADICA</name>
<feature type="region of interest" description="Disordered" evidence="3">
    <location>
        <begin position="576"/>
        <end position="618"/>
    </location>
</feature>
<keyword evidence="2" id="KW-0539">Nucleus</keyword>
<dbReference type="InterPro" id="IPR036910">
    <property type="entry name" value="HMG_box_dom_sf"/>
</dbReference>
<sequence length="1063" mass="115799">MNSTLNDEFTDAHAPLSTSVASSSSLKSGFYLCPSHSDDRECLHSTLLTDEGGAHMCALDRAESSCSDVDVDPLWTVASNYATDKPSIEFVKSSVPIAMSMPRAPLSTTIHSPSTHKLVSANGLFNSDAMRKGSCVELPFVPIQSKTLMRKSKMENIDQSSGSDLPSSPAKTKQTQSKAKGGSTSADEKEQKLTQIPSLSKEEKEKKLIQIPSLSKESSGVLGNGLSVYRVSFVSHTPVTRSSSKVEDTVVSPHPTTKQKVMENMSKNIPTPSLSSVFEDNVDSLHPATNQKALRNLRENDHVLLWRPPPSEAQSTHFQGTRVTRPNLSPWFSTLNTSCGASQVSCNLALTSSEKLSTNTTTTSHSSSGRTGHEEPSSTSKDISPASSNDTQSSRCLRSSCKDGNCQVNVTPSSEKSSSNGASDFLFLIEREESCGRSLGASSVCSTDSCSIHCHHPSNDGNCRDNMTPSSEKSSTDSMQIYCSSVERSGLVEEPSMKSLEKNHPLPACSTDTHCSYCLRSSCKDGNCRANLVPSSPTSEKTSGNAPFAPLRSDEVSKPAMAKMAAATARALKQANDWGSKTATPTSDAHSGFLSIDSHPVPHDEKTPISPPDGKKARLTPLSLIDEPFSPPPTTQRSGVKTTLQWLMDYTKNAVSENAQINDTKTEVSLLENIKKREDARKKSDFGANSPSSNVDGSLWSSRVDEKPTKCISSLPPPSSESQTSLPQHSVEEKPAILNPFTPACLFDFANTYLSLPAGAKQESDPVTSIAITEQQSMKSRKRSRDAASRSTCLPAKKVNQTTPMFSSGDMTSIPTISCIEKTSPVSTRPKGSKKPIICDPSSSKGSIPEVTLHKRLHKVEKRPRESDSSFLKLNVVDVGSPSEQQELARSSHQPHNPCQGGKSSRNLRDAYSGHRNKRRKTFQPSFGPTDCCRPRNAFILYSMKERQQIAAAHPHAQFGEISKLVASSWHRMSDAEKKPYRKLASEEANKYHNEVCKSHQTWEHLASRGLQILYVVDLVCEWLSQKLPRWAKTLALQPMALPLSKYRHLLEQQLYGGVKMCC</sequence>
<evidence type="ECO:0000259" key="4">
    <source>
        <dbReference type="PROSITE" id="PS50118"/>
    </source>
</evidence>
<feature type="compositionally biased region" description="Polar residues" evidence="3">
    <location>
        <begin position="533"/>
        <end position="545"/>
    </location>
</feature>